<dbReference type="EMBL" id="VJXR01000086">
    <property type="protein sequence ID" value="TRW43357.1"/>
    <property type="molecule type" value="Genomic_DNA"/>
</dbReference>
<dbReference type="CDD" id="cd07377">
    <property type="entry name" value="WHTH_GntR"/>
    <property type="match status" value="1"/>
</dbReference>
<evidence type="ECO:0000313" key="6">
    <source>
        <dbReference type="Proteomes" id="UP000318693"/>
    </source>
</evidence>
<dbReference type="RefSeq" id="WP_143419819.1">
    <property type="nucleotide sequence ID" value="NZ_VJXR01000086.1"/>
</dbReference>
<dbReference type="PANTHER" id="PTHR38445:SF9">
    <property type="entry name" value="HTH-TYPE TRANSCRIPTIONAL REPRESSOR YTRA"/>
    <property type="match status" value="1"/>
</dbReference>
<keyword evidence="2" id="KW-0238">DNA-binding</keyword>
<evidence type="ECO:0000256" key="2">
    <source>
        <dbReference type="ARBA" id="ARBA00023125"/>
    </source>
</evidence>
<dbReference type="InterPro" id="IPR036390">
    <property type="entry name" value="WH_DNA-bd_sf"/>
</dbReference>
<organism evidence="5 6">
    <name type="scientific">Georgenia yuyongxinii</name>
    <dbReference type="NCBI Taxonomy" id="2589797"/>
    <lineage>
        <taxon>Bacteria</taxon>
        <taxon>Bacillati</taxon>
        <taxon>Actinomycetota</taxon>
        <taxon>Actinomycetes</taxon>
        <taxon>Micrococcales</taxon>
        <taxon>Bogoriellaceae</taxon>
        <taxon>Georgenia</taxon>
    </lineage>
</organism>
<evidence type="ECO:0000313" key="5">
    <source>
        <dbReference type="EMBL" id="TRW43357.1"/>
    </source>
</evidence>
<dbReference type="InterPro" id="IPR000524">
    <property type="entry name" value="Tscrpt_reg_HTH_GntR"/>
</dbReference>
<gene>
    <name evidence="5" type="ORF">FJ693_17935</name>
</gene>
<evidence type="ECO:0000256" key="3">
    <source>
        <dbReference type="ARBA" id="ARBA00023163"/>
    </source>
</evidence>
<dbReference type="GO" id="GO:0003700">
    <property type="term" value="F:DNA-binding transcription factor activity"/>
    <property type="evidence" value="ECO:0007669"/>
    <property type="project" value="InterPro"/>
</dbReference>
<name>A0A552WKT5_9MICO</name>
<dbReference type="PROSITE" id="PS50949">
    <property type="entry name" value="HTH_GNTR"/>
    <property type="match status" value="1"/>
</dbReference>
<accession>A0A552WKT5</accession>
<dbReference type="SUPFAM" id="SSF46785">
    <property type="entry name" value="Winged helix' DNA-binding domain"/>
    <property type="match status" value="1"/>
</dbReference>
<sequence>MTDLGIVVDSASPVPPYEQVRAQLAAQITAGRLQAGTRLPTVRQLASDLGLAVNTVARVYRELEQAGAVLTKGRSGTFVADDDAEHAAKAAAAAYAARAKELGLGQKRALDLVRAALRS</sequence>
<keyword evidence="3" id="KW-0804">Transcription</keyword>
<dbReference type="SMART" id="SM00345">
    <property type="entry name" value="HTH_GNTR"/>
    <property type="match status" value="1"/>
</dbReference>
<dbReference type="InterPro" id="IPR036388">
    <property type="entry name" value="WH-like_DNA-bd_sf"/>
</dbReference>
<feature type="domain" description="HTH gntR-type" evidence="4">
    <location>
        <begin position="14"/>
        <end position="82"/>
    </location>
</feature>
<keyword evidence="1" id="KW-0805">Transcription regulation</keyword>
<dbReference type="AlphaFoldDB" id="A0A552WKT5"/>
<dbReference type="GO" id="GO:0003677">
    <property type="term" value="F:DNA binding"/>
    <property type="evidence" value="ECO:0007669"/>
    <property type="project" value="UniProtKB-KW"/>
</dbReference>
<comment type="caution">
    <text evidence="5">The sequence shown here is derived from an EMBL/GenBank/DDBJ whole genome shotgun (WGS) entry which is preliminary data.</text>
</comment>
<dbReference type="Proteomes" id="UP000318693">
    <property type="component" value="Unassembled WGS sequence"/>
</dbReference>
<evidence type="ECO:0000259" key="4">
    <source>
        <dbReference type="PROSITE" id="PS50949"/>
    </source>
</evidence>
<reference evidence="5 6" key="1">
    <citation type="submission" date="2019-07" db="EMBL/GenBank/DDBJ databases">
        <title>Georgenia wutianyii sp. nov. and Georgenia *** sp. nov. isolated from plateau pika (Ochotona curzoniae) in the Qinghai-Tibet plateau of China.</title>
        <authorList>
            <person name="Tian Z."/>
        </authorList>
    </citation>
    <scope>NUCLEOTIDE SEQUENCE [LARGE SCALE GENOMIC DNA]</scope>
    <source>
        <strain evidence="5 6">Z446</strain>
    </source>
</reference>
<keyword evidence="6" id="KW-1185">Reference proteome</keyword>
<dbReference type="PANTHER" id="PTHR38445">
    <property type="entry name" value="HTH-TYPE TRANSCRIPTIONAL REPRESSOR YTRA"/>
    <property type="match status" value="1"/>
</dbReference>
<protein>
    <submittedName>
        <fullName evidence="5">GntR family transcriptional regulator</fullName>
    </submittedName>
</protein>
<dbReference type="Pfam" id="PF00392">
    <property type="entry name" value="GntR"/>
    <property type="match status" value="1"/>
</dbReference>
<proteinExistence type="predicted"/>
<dbReference type="Gene3D" id="1.10.10.10">
    <property type="entry name" value="Winged helix-like DNA-binding domain superfamily/Winged helix DNA-binding domain"/>
    <property type="match status" value="1"/>
</dbReference>
<evidence type="ECO:0000256" key="1">
    <source>
        <dbReference type="ARBA" id="ARBA00023015"/>
    </source>
</evidence>